<feature type="compositionally biased region" description="Basic and acidic residues" evidence="1">
    <location>
        <begin position="130"/>
        <end position="141"/>
    </location>
</feature>
<feature type="non-terminal residue" evidence="2">
    <location>
        <position position="256"/>
    </location>
</feature>
<feature type="region of interest" description="Disordered" evidence="1">
    <location>
        <begin position="38"/>
        <end position="210"/>
    </location>
</feature>
<feature type="compositionally biased region" description="Basic and acidic residues" evidence="1">
    <location>
        <begin position="99"/>
        <end position="109"/>
    </location>
</feature>
<accession>A0AA36CI24</accession>
<evidence type="ECO:0000313" key="2">
    <source>
        <dbReference type="EMBL" id="CAJ0568759.1"/>
    </source>
</evidence>
<evidence type="ECO:0000313" key="3">
    <source>
        <dbReference type="Proteomes" id="UP001177023"/>
    </source>
</evidence>
<name>A0AA36CI24_9BILA</name>
<comment type="caution">
    <text evidence="2">The sequence shown here is derived from an EMBL/GenBank/DDBJ whole genome shotgun (WGS) entry which is preliminary data.</text>
</comment>
<feature type="compositionally biased region" description="Basic and acidic residues" evidence="1">
    <location>
        <begin position="46"/>
        <end position="56"/>
    </location>
</feature>
<protein>
    <submittedName>
        <fullName evidence="2">Uncharacterized protein</fullName>
    </submittedName>
</protein>
<reference evidence="2" key="1">
    <citation type="submission" date="2023-06" db="EMBL/GenBank/DDBJ databases">
        <authorList>
            <person name="Delattre M."/>
        </authorList>
    </citation>
    <scope>NUCLEOTIDE SEQUENCE</scope>
    <source>
        <strain evidence="2">AF72</strain>
    </source>
</reference>
<keyword evidence="3" id="KW-1185">Reference proteome</keyword>
<dbReference type="AlphaFoldDB" id="A0AA36CI24"/>
<proteinExistence type="predicted"/>
<organism evidence="2 3">
    <name type="scientific">Mesorhabditis spiculigera</name>
    <dbReference type="NCBI Taxonomy" id="96644"/>
    <lineage>
        <taxon>Eukaryota</taxon>
        <taxon>Metazoa</taxon>
        <taxon>Ecdysozoa</taxon>
        <taxon>Nematoda</taxon>
        <taxon>Chromadorea</taxon>
        <taxon>Rhabditida</taxon>
        <taxon>Rhabditina</taxon>
        <taxon>Rhabditomorpha</taxon>
        <taxon>Rhabditoidea</taxon>
        <taxon>Rhabditidae</taxon>
        <taxon>Mesorhabditinae</taxon>
        <taxon>Mesorhabditis</taxon>
    </lineage>
</organism>
<gene>
    <name evidence="2" type="ORF">MSPICULIGERA_LOCUS7273</name>
</gene>
<dbReference type="Proteomes" id="UP001177023">
    <property type="component" value="Unassembled WGS sequence"/>
</dbReference>
<dbReference type="EMBL" id="CATQJA010001816">
    <property type="protein sequence ID" value="CAJ0568759.1"/>
    <property type="molecule type" value="Genomic_DNA"/>
</dbReference>
<sequence length="256" mass="28548">MGQKLEAQRRRRESAFERCSERVRKAKENGLWRTASWGGGPMEYKGQFDENKPVKEKKSKPNAHVKISVYHRISESSHASDSPTHGDRRYYTKQPGVTRHVETARRGSIEMRASPAGGGKHGYRSIAIGPKHEERIARTESRTSSSSGSPPKREWSKTSGETEVVPLLQTQQRGKRPPLRTHKSVDSTTLTDSPVLSLAPGRRRSSLGAEEHSISPIVHTTRTTAVSVTERTFRVDSPHHVVKKISITSTGNPFIV</sequence>
<feature type="compositionally biased region" description="Basic residues" evidence="1">
    <location>
        <begin position="173"/>
        <end position="182"/>
    </location>
</feature>
<evidence type="ECO:0000256" key="1">
    <source>
        <dbReference type="SAM" id="MobiDB-lite"/>
    </source>
</evidence>